<evidence type="ECO:0000256" key="7">
    <source>
        <dbReference type="SAM" id="MobiDB-lite"/>
    </source>
</evidence>
<dbReference type="GO" id="GO:0000149">
    <property type="term" value="F:SNARE binding"/>
    <property type="evidence" value="ECO:0007669"/>
    <property type="project" value="TreeGrafter"/>
</dbReference>
<evidence type="ECO:0000313" key="9">
    <source>
        <dbReference type="EMBL" id="EEQ37662.1"/>
    </source>
</evidence>
<dbReference type="GeneID" id="8498546"/>
<dbReference type="GO" id="GO:0072583">
    <property type="term" value="P:clathrin-dependent endocytosis"/>
    <property type="evidence" value="ECO:0007669"/>
    <property type="project" value="InterPro"/>
</dbReference>
<evidence type="ECO:0000256" key="4">
    <source>
        <dbReference type="ARBA" id="ARBA00061059"/>
    </source>
</evidence>
<evidence type="ECO:0000256" key="1">
    <source>
        <dbReference type="ARBA" id="ARBA00004496"/>
    </source>
</evidence>
<dbReference type="InterPro" id="IPR013809">
    <property type="entry name" value="ENTH"/>
</dbReference>
<dbReference type="EMBL" id="CH408077">
    <property type="protein sequence ID" value="EEQ37662.1"/>
    <property type="molecule type" value="Genomic_DNA"/>
</dbReference>
<evidence type="ECO:0000259" key="8">
    <source>
        <dbReference type="PROSITE" id="PS50942"/>
    </source>
</evidence>
<feature type="compositionally biased region" description="Low complexity" evidence="7">
    <location>
        <begin position="571"/>
        <end position="581"/>
    </location>
</feature>
<dbReference type="SUPFAM" id="SSF89009">
    <property type="entry name" value="GAT-like domain"/>
    <property type="match status" value="1"/>
</dbReference>
<dbReference type="AlphaFoldDB" id="C4Y0Q3"/>
<feature type="region of interest" description="Disordered" evidence="7">
    <location>
        <begin position="571"/>
        <end position="596"/>
    </location>
</feature>
<dbReference type="CDD" id="cd16988">
    <property type="entry name" value="ANTH_N_YAP180"/>
    <property type="match status" value="1"/>
</dbReference>
<feature type="compositionally biased region" description="Polar residues" evidence="7">
    <location>
        <begin position="417"/>
        <end position="453"/>
    </location>
</feature>
<gene>
    <name evidence="9" type="ORF">CLUG_01785</name>
</gene>
<keyword evidence="2" id="KW-0963">Cytoplasm</keyword>
<dbReference type="GO" id="GO:0005545">
    <property type="term" value="F:1-phosphatidylinositol binding"/>
    <property type="evidence" value="ECO:0007669"/>
    <property type="project" value="InterPro"/>
</dbReference>
<name>C4Y0Q3_CLAL4</name>
<feature type="region of interest" description="Disordered" evidence="7">
    <location>
        <begin position="297"/>
        <end position="316"/>
    </location>
</feature>
<comment type="similarity">
    <text evidence="4">Belongs to the AP180 family.</text>
</comment>
<evidence type="ECO:0000256" key="5">
    <source>
        <dbReference type="ARBA" id="ARBA00061916"/>
    </source>
</evidence>
<dbReference type="GO" id="GO:0005546">
    <property type="term" value="F:phosphatidylinositol-4,5-bisphosphate binding"/>
    <property type="evidence" value="ECO:0007669"/>
    <property type="project" value="TreeGrafter"/>
</dbReference>
<dbReference type="FunFam" id="1.20.58.150:FF:000004">
    <property type="entry name" value="ENTH domain protein"/>
    <property type="match status" value="1"/>
</dbReference>
<dbReference type="SUPFAM" id="SSF48464">
    <property type="entry name" value="ENTH/VHS domain"/>
    <property type="match status" value="1"/>
</dbReference>
<feature type="domain" description="ENTH" evidence="8">
    <location>
        <begin position="1"/>
        <end position="133"/>
    </location>
</feature>
<evidence type="ECO:0000256" key="3">
    <source>
        <dbReference type="ARBA" id="ARBA00058079"/>
    </source>
</evidence>
<accession>C4Y0Q3</accession>
<reference evidence="9 10" key="1">
    <citation type="journal article" date="2009" name="Nature">
        <title>Evolution of pathogenicity and sexual reproduction in eight Candida genomes.</title>
        <authorList>
            <person name="Butler G."/>
            <person name="Rasmussen M.D."/>
            <person name="Lin M.F."/>
            <person name="Santos M.A."/>
            <person name="Sakthikumar S."/>
            <person name="Munro C.A."/>
            <person name="Rheinbay E."/>
            <person name="Grabherr M."/>
            <person name="Forche A."/>
            <person name="Reedy J.L."/>
            <person name="Agrafioti I."/>
            <person name="Arnaud M.B."/>
            <person name="Bates S."/>
            <person name="Brown A.J."/>
            <person name="Brunke S."/>
            <person name="Costanzo M.C."/>
            <person name="Fitzpatrick D.A."/>
            <person name="de Groot P.W."/>
            <person name="Harris D."/>
            <person name="Hoyer L.L."/>
            <person name="Hube B."/>
            <person name="Klis F.M."/>
            <person name="Kodira C."/>
            <person name="Lennard N."/>
            <person name="Logue M.E."/>
            <person name="Martin R."/>
            <person name="Neiman A.M."/>
            <person name="Nikolaou E."/>
            <person name="Quail M.A."/>
            <person name="Quinn J."/>
            <person name="Santos M.C."/>
            <person name="Schmitzberger F.F."/>
            <person name="Sherlock G."/>
            <person name="Shah P."/>
            <person name="Silverstein K.A."/>
            <person name="Skrzypek M.S."/>
            <person name="Soll D."/>
            <person name="Staggs R."/>
            <person name="Stansfield I."/>
            <person name="Stumpf M.P."/>
            <person name="Sudbery P.E."/>
            <person name="Srikantha T."/>
            <person name="Zeng Q."/>
            <person name="Berman J."/>
            <person name="Berriman M."/>
            <person name="Heitman J."/>
            <person name="Gow N.A."/>
            <person name="Lorenz M.C."/>
            <person name="Birren B.W."/>
            <person name="Kellis M."/>
            <person name="Cuomo C.A."/>
        </authorList>
    </citation>
    <scope>NUCLEOTIDE SEQUENCE [LARGE SCALE GENOMIC DNA]</scope>
    <source>
        <strain evidence="9 10">ATCC 42720</strain>
    </source>
</reference>
<dbReference type="Gene3D" id="1.20.58.150">
    <property type="entry name" value="ANTH domain"/>
    <property type="match status" value="1"/>
</dbReference>
<dbReference type="OMA" id="QQGNHML"/>
<comment type="subcellular location">
    <subcellularLocation>
        <location evidence="1">Cytoplasm</location>
    </subcellularLocation>
</comment>
<protein>
    <recommendedName>
        <fullName evidence="8">ENTH domain-containing protein</fullName>
    </recommendedName>
</protein>
<evidence type="ECO:0000256" key="2">
    <source>
        <dbReference type="ARBA" id="ARBA00022490"/>
    </source>
</evidence>
<dbReference type="GO" id="GO:0006900">
    <property type="term" value="P:vesicle budding from membrane"/>
    <property type="evidence" value="ECO:0007669"/>
    <property type="project" value="TreeGrafter"/>
</dbReference>
<proteinExistence type="inferred from homology"/>
<keyword evidence="6" id="KW-0175">Coiled coil</keyword>
<feature type="compositionally biased region" description="Low complexity" evidence="7">
    <location>
        <begin position="454"/>
        <end position="466"/>
    </location>
</feature>
<dbReference type="PROSITE" id="PS50942">
    <property type="entry name" value="ENTH"/>
    <property type="match status" value="1"/>
</dbReference>
<feature type="coiled-coil region" evidence="6">
    <location>
        <begin position="317"/>
        <end position="385"/>
    </location>
</feature>
<sequence length="665" mass="75757">MTTYEKIVKGATKLKVAAPKTKYIEPILMATSLAHDVASENFNTIMTTLAQRLQDSSWSVVYKSLIVIHIMIREGDRNVTLDYLSTRAPQMLNLSHAPITKHSGMNGDVRYVLKYGRYLYTRVKHYSDTHIDYVRDERVNNSTDQQGGRLRTLPVEKGLLRECESVQKQIDALLKNSFMEGEIKNDIMLTAFRLLVNDLLAFFQELNEGVINILEHYFEMFHNDAERALDVYKKFVDQTKYVIDYLRVAKHLEYATKLHVPTIKHAPTALTSSLEEYLNDPNFESNRRAYLQNKSPPFQVKQEQSKSEQNQQQPQQLQQQSLQQQQLQQQQQQQIQQQQIQQQQLQQQQLQQQQLQQQQLQQQQLQQQQLQQQQLQNQYQQSQATGLQRQGSLLVQQSTYNPWSSAVPTGFGFGQSAAHNPFSQQGYQPNQTGFQPQFTGFPSPAQQLPQQATGFQGMQNQGFQNGPNSAPSNASTQNTFGNSVQSFPSQSQNTGVNNPSLQKADTNPFSGLTSSVTVNPTNPFGNTRFANSHTTALSFDKDAPSKVSVTATGSNPFQVSQTTTNVFNNAAAQQQQQQQQQPVLKPQPTAGGLERLPTIPVFPQTQQEQARNGFLENAWMNLHNQTTSQQQQQQLQQQQQQQQFQQYPQQYPQQYQHVYNGPSLI</sequence>
<dbReference type="STRING" id="306902.C4Y0Q3"/>
<dbReference type="GO" id="GO:0005905">
    <property type="term" value="C:clathrin-coated pit"/>
    <property type="evidence" value="ECO:0007669"/>
    <property type="project" value="TreeGrafter"/>
</dbReference>
<dbReference type="PANTHER" id="PTHR22951:SF5">
    <property type="entry name" value="PHOSPHATIDYLINOSITOL-BINDING CLATHRIN ASSEMBLY PROTEIN LAP"/>
    <property type="match status" value="1"/>
</dbReference>
<comment type="subunit">
    <text evidence="5">Interacts with PAN1 and the clathrin heavy and light chains CHC1 and CLC1.</text>
</comment>
<dbReference type="InterPro" id="IPR008942">
    <property type="entry name" value="ENTH_VHS"/>
</dbReference>
<dbReference type="GO" id="GO:0030136">
    <property type="term" value="C:clathrin-coated vesicle"/>
    <property type="evidence" value="ECO:0007669"/>
    <property type="project" value="InterPro"/>
</dbReference>
<comment type="function">
    <text evidence="3">Involved in endocytosis and clathrin cage assembly.</text>
</comment>
<dbReference type="SMART" id="SM00273">
    <property type="entry name" value="ENTH"/>
    <property type="match status" value="1"/>
</dbReference>
<dbReference type="Pfam" id="PF07651">
    <property type="entry name" value="ANTH"/>
    <property type="match status" value="1"/>
</dbReference>
<evidence type="ECO:0000256" key="6">
    <source>
        <dbReference type="SAM" id="Coils"/>
    </source>
</evidence>
<evidence type="ECO:0000313" key="10">
    <source>
        <dbReference type="Proteomes" id="UP000007703"/>
    </source>
</evidence>
<dbReference type="GO" id="GO:0032050">
    <property type="term" value="F:clathrin heavy chain binding"/>
    <property type="evidence" value="ECO:0007669"/>
    <property type="project" value="TreeGrafter"/>
</dbReference>
<dbReference type="InterPro" id="IPR045192">
    <property type="entry name" value="AP180-like"/>
</dbReference>
<dbReference type="VEuPathDB" id="FungiDB:CLUG_01785"/>
<feature type="compositionally biased region" description="Polar residues" evidence="7">
    <location>
        <begin position="467"/>
        <end position="519"/>
    </location>
</feature>
<organism evidence="9 10">
    <name type="scientific">Clavispora lusitaniae (strain ATCC 42720)</name>
    <name type="common">Yeast</name>
    <name type="synonym">Candida lusitaniae</name>
    <dbReference type="NCBI Taxonomy" id="306902"/>
    <lineage>
        <taxon>Eukaryota</taxon>
        <taxon>Fungi</taxon>
        <taxon>Dikarya</taxon>
        <taxon>Ascomycota</taxon>
        <taxon>Saccharomycotina</taxon>
        <taxon>Pichiomycetes</taxon>
        <taxon>Metschnikowiaceae</taxon>
        <taxon>Clavispora</taxon>
    </lineage>
</organism>
<dbReference type="InParanoid" id="C4Y0Q3"/>
<dbReference type="HOGENOM" id="CLU_014248_2_0_1"/>
<dbReference type="KEGG" id="clu:CLUG_01785"/>
<feature type="region of interest" description="Disordered" evidence="7">
    <location>
        <begin position="416"/>
        <end position="519"/>
    </location>
</feature>
<dbReference type="OrthoDB" id="44015at2759"/>
<dbReference type="InterPro" id="IPR011417">
    <property type="entry name" value="ANTH_dom"/>
</dbReference>
<dbReference type="Proteomes" id="UP000007703">
    <property type="component" value="Unassembled WGS sequence"/>
</dbReference>
<dbReference type="InterPro" id="IPR014712">
    <property type="entry name" value="ANTH_dom_sf"/>
</dbReference>
<dbReference type="PANTHER" id="PTHR22951">
    <property type="entry name" value="CLATHRIN ASSEMBLY PROTEIN"/>
    <property type="match status" value="1"/>
</dbReference>
<dbReference type="Gene3D" id="1.25.40.90">
    <property type="match status" value="1"/>
</dbReference>
<dbReference type="GO" id="GO:0048268">
    <property type="term" value="P:clathrin coat assembly"/>
    <property type="evidence" value="ECO:0007669"/>
    <property type="project" value="InterPro"/>
</dbReference>